<accession>A0AAV5V3A5</accession>
<dbReference type="Pfam" id="PF01966">
    <property type="entry name" value="HD"/>
    <property type="match status" value="1"/>
</dbReference>
<evidence type="ECO:0000313" key="5">
    <source>
        <dbReference type="Proteomes" id="UP001432322"/>
    </source>
</evidence>
<evidence type="ECO:0000256" key="2">
    <source>
        <dbReference type="SAM" id="MobiDB-lite"/>
    </source>
</evidence>
<dbReference type="GO" id="GO:0006203">
    <property type="term" value="P:dGTP catabolic process"/>
    <property type="evidence" value="ECO:0007669"/>
    <property type="project" value="TreeGrafter"/>
</dbReference>
<dbReference type="SUPFAM" id="SSF109604">
    <property type="entry name" value="HD-domain/PDEase-like"/>
    <property type="match status" value="1"/>
</dbReference>
<gene>
    <name evidence="4" type="ORF">PFISCL1PPCAC_4267</name>
</gene>
<dbReference type="Proteomes" id="UP001432322">
    <property type="component" value="Unassembled WGS sequence"/>
</dbReference>
<dbReference type="AlphaFoldDB" id="A0AAV5V3A5"/>
<sequence length="554" mass="62669">WAISWCFLCAFVRNTVICGTLMVRVRWIAVSCRTLMLTRGSMPHTVDEWPGAGTIRRVNDIVHTSISLPPPLDVIVDTVEFQRLRNVKQLGAAHHVFPSGNHSRFTHSLGTCHIAQLVLERLSKDRQLGVTAEDCICVAIAALCHDIGHGPYSHMYDGSFMEQLGVGGQWTHEAGSKAILRRVFEYPRVAAVLRAHLGGSDEQRYRRNLEFIIELISPPEHMLGLDGAWVPKGRPIDKSFLYDIVSNVHDGFDVDKFDYVLRDSLLAGFGIRFSKESLLRVVHNIRVLPCPRLGIARICFAGKTADELLSLADSRHVLHARVYQHKTVGLIEAMIVKAFVAAEQHVQFRNKKGERFSLSTMHADLDVFCSVDDSILQIISTSDQPGLERAKAYLRAISERRLARRVAYVECSPNQEGLKDISKDRNRVSKSLQKKLVEVGRAYGVIDDDVYVISRRIYSGLDGYRHPMSEVLVYDNKEERPVARRLDQDWLDLRASQHTTIVSFALYLSRDLEEKTIDCLRAKFESSLSEYGIKVNRSNEGPSPKRKKINENNN</sequence>
<dbReference type="Gene3D" id="1.10.3210.10">
    <property type="entry name" value="Hypothetical protein af1432"/>
    <property type="match status" value="1"/>
</dbReference>
<keyword evidence="5" id="KW-1185">Reference proteome</keyword>
<protein>
    <recommendedName>
        <fullName evidence="3">HD domain-containing protein</fullName>
    </recommendedName>
</protein>
<dbReference type="GO" id="GO:0005634">
    <property type="term" value="C:nucleus"/>
    <property type="evidence" value="ECO:0007669"/>
    <property type="project" value="TreeGrafter"/>
</dbReference>
<name>A0AAV5V3A5_9BILA</name>
<comment type="caution">
    <text evidence="4">The sequence shown here is derived from an EMBL/GenBank/DDBJ whole genome shotgun (WGS) entry which is preliminary data.</text>
</comment>
<reference evidence="4" key="1">
    <citation type="submission" date="2023-10" db="EMBL/GenBank/DDBJ databases">
        <title>Genome assembly of Pristionchus species.</title>
        <authorList>
            <person name="Yoshida K."/>
            <person name="Sommer R.J."/>
        </authorList>
    </citation>
    <scope>NUCLEOTIDE SEQUENCE</scope>
    <source>
        <strain evidence="4">RS5133</strain>
    </source>
</reference>
<dbReference type="SMART" id="SM00471">
    <property type="entry name" value="HDc"/>
    <property type="match status" value="1"/>
</dbReference>
<proteinExistence type="inferred from homology"/>
<comment type="similarity">
    <text evidence="1">Belongs to the SAMHD1 family.</text>
</comment>
<evidence type="ECO:0000313" key="4">
    <source>
        <dbReference type="EMBL" id="GMT12970.1"/>
    </source>
</evidence>
<evidence type="ECO:0000259" key="3">
    <source>
        <dbReference type="PROSITE" id="PS51831"/>
    </source>
</evidence>
<evidence type="ECO:0000256" key="1">
    <source>
        <dbReference type="ARBA" id="ARBA00005776"/>
    </source>
</evidence>
<feature type="non-terminal residue" evidence="4">
    <location>
        <position position="1"/>
    </location>
</feature>
<dbReference type="GO" id="GO:0008832">
    <property type="term" value="F:dGTPase activity"/>
    <property type="evidence" value="ECO:0007669"/>
    <property type="project" value="TreeGrafter"/>
</dbReference>
<feature type="domain" description="HD" evidence="3">
    <location>
        <begin position="104"/>
        <end position="222"/>
    </location>
</feature>
<dbReference type="InterPro" id="IPR003607">
    <property type="entry name" value="HD/PDEase_dom"/>
</dbReference>
<feature type="region of interest" description="Disordered" evidence="2">
    <location>
        <begin position="535"/>
        <end position="554"/>
    </location>
</feature>
<dbReference type="InterPro" id="IPR006674">
    <property type="entry name" value="HD_domain"/>
</dbReference>
<dbReference type="PANTHER" id="PTHR11373:SF4">
    <property type="entry name" value="DEOXYNUCLEOSIDE TRIPHOSPHATE TRIPHOSPHOHYDROLASE SAMHD1"/>
    <property type="match status" value="1"/>
</dbReference>
<organism evidence="4 5">
    <name type="scientific">Pristionchus fissidentatus</name>
    <dbReference type="NCBI Taxonomy" id="1538716"/>
    <lineage>
        <taxon>Eukaryota</taxon>
        <taxon>Metazoa</taxon>
        <taxon>Ecdysozoa</taxon>
        <taxon>Nematoda</taxon>
        <taxon>Chromadorea</taxon>
        <taxon>Rhabditida</taxon>
        <taxon>Rhabditina</taxon>
        <taxon>Diplogasteromorpha</taxon>
        <taxon>Diplogasteroidea</taxon>
        <taxon>Neodiplogasteridae</taxon>
        <taxon>Pristionchus</taxon>
    </lineage>
</organism>
<dbReference type="CDD" id="cd00077">
    <property type="entry name" value="HDc"/>
    <property type="match status" value="1"/>
</dbReference>
<dbReference type="EMBL" id="BTSY01000002">
    <property type="protein sequence ID" value="GMT12970.1"/>
    <property type="molecule type" value="Genomic_DNA"/>
</dbReference>
<dbReference type="PANTHER" id="PTHR11373">
    <property type="entry name" value="DEOXYNUCLEOSIDE TRIPHOSPHATE TRIPHOSPHOHYDROLASE"/>
    <property type="match status" value="1"/>
</dbReference>
<dbReference type="PROSITE" id="PS51831">
    <property type="entry name" value="HD"/>
    <property type="match status" value="1"/>
</dbReference>
<dbReference type="InterPro" id="IPR050135">
    <property type="entry name" value="dGTPase-like"/>
</dbReference>